<feature type="coiled-coil region" evidence="1">
    <location>
        <begin position="1"/>
        <end position="28"/>
    </location>
</feature>
<dbReference type="RefSeq" id="WP_130429490.1">
    <property type="nucleotide sequence ID" value="NZ_CP034841.1"/>
</dbReference>
<evidence type="ECO:0000313" key="3">
    <source>
        <dbReference type="Proteomes" id="UP000289326"/>
    </source>
</evidence>
<sequence length="1479" mass="174427">MQLTQNQLIELNAEISQQNKNFNKYNEIISSIVFIDETIKKWVDKKIILSVKSKQDFNEFADEINEINFNYNVLSEIEKEYLSNDLNEGLFLDLKNELENFKQNFNTEISTQMIISTQQQILKKLTTIILNNNLVTESKKQIKDQIKEDILDLYISQADFEILNQELINSVSNEQINNIKNKIINFQTSFENNKSASKQILKNSSLNDEIRTHFLSKLEISKNFIEFEQTKNEIKELKDIIERLLMLQSEYNTKIVNKIILGQKAYELRKINIEIAQYFKDNNLDVLESYDVTKIKTVFNQIIENILKIMSTNFSEQESDLDLFKLETQNIFNLEYSQNVKNSEIEQYINQLSFDLKKANLIFNHFDNNLATFEIINLKLSGDDLDILNVEVKAKMKNNDLEYSFNLAKKFDFNAQILLNALNYNYLDDIFDVNYQKLSTYTAENFINLPDIEKTQLITVKNSTIGKYFKYRLGKVIDIENDNKLSNIIEIYWNNQIVKRILLRSKQQINFAENEIIGQQIKDKLDLEKILQIVNGDKSRFFENISFKNLANRDTHLSYLASQAIEVFDRLYNLPTFGKYSVFIKKLSQIDDYNGRTNFRLWYKIDGREAPGFEQNLKNQNEFSVDGFQLENFFDVHPENFEYNEDFFNNQQYIKPDQQTLNLIETINETNFEWRKLQTVRQINASRDLFFRQLNPKNFIEQKAFNKFEYLIELKNYQAKTIQSSKDLNIIGSQQDNLYSEQLTPNLNDITQLRADYYTYYYDFEFINRYSLNFKIGFINKKNHNIRYSSAKKYTLINLVNDFEQYHYPSIILNQLQYSDININYEQINNLNQINIENLNKYISVRGENNLISYNNFDYPTTLFKIKEFKILNNQLYVRFGVKAWDPYTNTTRRDVLSASWIRISTQPINEEIDLNLFNFNGNHNLKTLKLSPNKIVRERIIEQYYKDVFWQHNKKTNSASWTLLKKYLDKTFLQPNTTQRSIKLHLYANVLFFDENKVKRINDENQGLNLTIDFEQLLKQKNQYFDWQTTINETEKLEIRVVYEWDENEGIKFRIYPKNSDYKIKVEISDLVQNKQYTNFDAQNAFIIHPSGAKITLHYVNNVEEENFGTHTNQINYNKVLFTQVNQPITIYNPETEYEYNHYNPNQNVDFKLHSGYKLNSERFRYSEYQNNELSKSTYDRSLLLRYISNRGTIISGTASVIAKVNSDPNDYKFYLITNRHVNGGDLNDFSQIKDENLLLSRKNRTLAFVTNLVGNKIIHNYNYNNITNRVSGLEEKLIYVGINQSNETDNNTNLKPDLSVFVVDLKQEYLKAKRNGYLFVAWKIENLMQKTNVNLDINYHYTNIISPVILPSVGSGYPSLNLTSWISNRPKFINGNSVRFETHSYFPSINFSSGSSGSGFYTTEDSLLGLINVVVTNYVWTQGPLYAGKDFNYLGINFDGQNPLELQNKNSLGLQILRASLAHPNEYDLPWFYKNLN</sequence>
<dbReference type="Proteomes" id="UP000289326">
    <property type="component" value="Chromosome"/>
</dbReference>
<dbReference type="NCBIfam" id="NF045847">
    <property type="entry name" value="MGA1079_SerProt"/>
    <property type="match status" value="1"/>
</dbReference>
<dbReference type="OrthoDB" id="400420at2"/>
<name>A0A4P6MNT5_9BACT</name>
<dbReference type="KEGG" id="mphi:EG856_02170"/>
<gene>
    <name evidence="2" type="ORF">EG856_02170</name>
</gene>
<dbReference type="EMBL" id="CP034841">
    <property type="protein sequence ID" value="QBF34713.1"/>
    <property type="molecule type" value="Genomic_DNA"/>
</dbReference>
<reference evidence="2 3" key="1">
    <citation type="submission" date="2019-01" db="EMBL/GenBank/DDBJ databases">
        <title>Complete sequence and annotation of the Mycoplasma phocirhinis strain 852T genome.</title>
        <authorList>
            <person name="Frasca S.Jr."/>
            <person name="Kutish G.F."/>
            <person name="Castellanos Gell J."/>
            <person name="Michaels D.L."/>
            <person name="Brown D.R."/>
        </authorList>
    </citation>
    <scope>NUCLEOTIDE SEQUENCE [LARGE SCALE GENOMIC DNA]</scope>
    <source>
        <strain evidence="2 3">852</strain>
    </source>
</reference>
<organism evidence="2 3">
    <name type="scientific">Mycoplasmopsis phocirhinis</name>
    <dbReference type="NCBI Taxonomy" id="142650"/>
    <lineage>
        <taxon>Bacteria</taxon>
        <taxon>Bacillati</taxon>
        <taxon>Mycoplasmatota</taxon>
        <taxon>Mycoplasmoidales</taxon>
        <taxon>Metamycoplasmataceae</taxon>
        <taxon>Mycoplasmopsis</taxon>
    </lineage>
</organism>
<evidence type="ECO:0000313" key="2">
    <source>
        <dbReference type="EMBL" id="QBF34713.1"/>
    </source>
</evidence>
<accession>A0A4P6MNT5</accession>
<keyword evidence="3" id="KW-1185">Reference proteome</keyword>
<evidence type="ECO:0000256" key="1">
    <source>
        <dbReference type="SAM" id="Coils"/>
    </source>
</evidence>
<protein>
    <submittedName>
        <fullName evidence="2">Uncharacterized protein</fullName>
    </submittedName>
</protein>
<proteinExistence type="predicted"/>
<keyword evidence="1" id="KW-0175">Coiled coil</keyword>